<dbReference type="SUPFAM" id="SSF88688">
    <property type="entry name" value="Families 57/38 glycoside transferase middle domain"/>
    <property type="match status" value="1"/>
</dbReference>
<evidence type="ECO:0000313" key="7">
    <source>
        <dbReference type="EMBL" id="MCP9612306.1"/>
    </source>
</evidence>
<comment type="caution">
    <text evidence="7">The sequence shown here is derived from an EMBL/GenBank/DDBJ whole genome shotgun (WGS) entry which is preliminary data.</text>
</comment>
<keyword evidence="8" id="KW-1185">Reference proteome</keyword>
<dbReference type="Gene3D" id="2.70.98.30">
    <property type="entry name" value="Golgi alpha-mannosidase II, domain 4"/>
    <property type="match status" value="1"/>
</dbReference>
<dbReference type="InterPro" id="IPR037094">
    <property type="entry name" value="Glyco_hydro_38_cen_sf"/>
</dbReference>
<dbReference type="PANTHER" id="PTHR46017:SF1">
    <property type="entry name" value="ALPHA-MANNOSIDASE 2C1"/>
    <property type="match status" value="1"/>
</dbReference>
<keyword evidence="3 7" id="KW-0378">Hydrolase</keyword>
<dbReference type="InterPro" id="IPR011330">
    <property type="entry name" value="Glyco_hydro/deAcase_b/a-brl"/>
</dbReference>
<sequence>MKKNLILSLALAVSGTLCAQKEYKAYVVSNAHFDSQWNWDVQTSIDDYVQKTLIQNLWLLDNYPDYLINFEGGVKYQWMKEYYPAEYERVKEYIKKGRWHVTGSTWDATDANMPSPESFFRNILYGQNFYKKEFGVTSKDIFLPDCFGFGYTLPTIAAHAGLIGFSTQKLQWRHKPFHGDSKVPFNIGLWQGIDGSQIMAALNAQGYGHRWNGEEDISYNKELIDLAKNSVNNTAYRYYGTGDTGGSPTIESVVSLEKGIKGDGPVEIIPAGSDQIFEDYYPFDKHPELPVYNGELLMDVHATGCYTSQAAMKRFNRRNEQLGDAAEKASVIADYLGGTAYPTELLEDSWKRFIWHQFHDDLTGTSIPKAYEYSWNDELLSQTRFADIIESATGSVAQALDTRVKGTAVIVYNPIASARKSIAEANITVTSAPKGVKVYNAAGKEVPAQLLGYANGQAQIAFAAETAPVSYSVYDVRFTKNSAKSPFKIEGKHIENSVYAIDLNENGDIASIIDKRFNRQLIKDGKAMRLAYFTNNESFAWPAWEIIKKVMDAEPQEIAGNVKITVEENGPLRATLKIERTHDKSTFVQRIRLTNGASDDRIDIVNDIDWDSSDALLKAEFPMNFANPKATYDLGIGSIQRGNNTDIAYEVYAQQWADLSTTDGSYGVTIMNDCKYGWDKPDDNTLRLTLLHTPKTDRGYKYQDKQDLGHHTFTYSIAGHNGTPLQAEVFEDADIMNNPLITFVSPKHKGALGKEFSFVKTNTPQIALKALKKAEDNDTYIVRLYETQGKNISNAEVIFPSEIISASEMNGAEEKIGNARFEGNKLVFSTTSFKPKTFSVTLKKANVNLPAENTTAVKIPYTASAFTPDAFYRAGRFDKKGNSYAAELIGNSVVYDGISFDIAPVDQKNVIKCKKQVIDLPQDKPYTKLYILASAVNNDTTATFKVDGKEFSFAVPYYSGFFGQWGHTGYTEGYVKEAKPAYIGSHRHTRKGNEAYIFTYMYKLDIDIPAGAKTLELPDDENIAVFAVTVSDNTRDNVKSANEMRALPAFTQK</sequence>
<feature type="signal peptide" evidence="5">
    <location>
        <begin position="1"/>
        <end position="19"/>
    </location>
</feature>
<dbReference type="Pfam" id="PF01074">
    <property type="entry name" value="Glyco_hydro_38N"/>
    <property type="match status" value="1"/>
</dbReference>
<keyword evidence="4" id="KW-0326">Glycosidase</keyword>
<dbReference type="InterPro" id="IPR015341">
    <property type="entry name" value="Glyco_hydro_38_cen"/>
</dbReference>
<evidence type="ECO:0000256" key="4">
    <source>
        <dbReference type="ARBA" id="ARBA00023295"/>
    </source>
</evidence>
<dbReference type="InterPro" id="IPR027291">
    <property type="entry name" value="Glyco_hydro_38_N_sf"/>
</dbReference>
<feature type="domain" description="Glycoside hydrolase family 38 central" evidence="6">
    <location>
        <begin position="300"/>
        <end position="378"/>
    </location>
</feature>
<evidence type="ECO:0000256" key="2">
    <source>
        <dbReference type="ARBA" id="ARBA00022723"/>
    </source>
</evidence>
<dbReference type="SUPFAM" id="SSF74650">
    <property type="entry name" value="Galactose mutarotase-like"/>
    <property type="match status" value="1"/>
</dbReference>
<dbReference type="InterPro" id="IPR011682">
    <property type="entry name" value="Glyco_hydro_38_C"/>
</dbReference>
<accession>A0ABT1MM09</accession>
<dbReference type="Gene3D" id="2.60.40.2220">
    <property type="match status" value="1"/>
</dbReference>
<dbReference type="RefSeq" id="WP_255027595.1">
    <property type="nucleotide sequence ID" value="NZ_JANDHW010000008.1"/>
</dbReference>
<dbReference type="Gene3D" id="1.20.1270.50">
    <property type="entry name" value="Glycoside hydrolase family 38, central domain"/>
    <property type="match status" value="1"/>
</dbReference>
<evidence type="ECO:0000256" key="3">
    <source>
        <dbReference type="ARBA" id="ARBA00022801"/>
    </source>
</evidence>
<evidence type="ECO:0000259" key="6">
    <source>
        <dbReference type="SMART" id="SM00872"/>
    </source>
</evidence>
<protein>
    <submittedName>
        <fullName evidence="7">Glycosyl hydrolase-related protein</fullName>
    </submittedName>
</protein>
<dbReference type="Pfam" id="PF17677">
    <property type="entry name" value="Glyco_hydro38C2"/>
    <property type="match status" value="1"/>
</dbReference>
<reference evidence="7 8" key="1">
    <citation type="submission" date="2022-07" db="EMBL/GenBank/DDBJ databases">
        <title>Fecal culturing of patients with breast cancer.</title>
        <authorList>
            <person name="Teng N.M.Y."/>
            <person name="Kiu R."/>
            <person name="Evans R."/>
            <person name="Baker D.J."/>
            <person name="Zenner C."/>
            <person name="Robinson S.D."/>
            <person name="Hall L.J."/>
        </authorList>
    </citation>
    <scope>NUCLEOTIDE SEQUENCE [LARGE SCALE GENOMIC DNA]</scope>
    <source>
        <strain evidence="7 8">LH1063</strain>
    </source>
</reference>
<dbReference type="GO" id="GO:0016787">
    <property type="term" value="F:hydrolase activity"/>
    <property type="evidence" value="ECO:0007669"/>
    <property type="project" value="UniProtKB-KW"/>
</dbReference>
<dbReference type="Pfam" id="PF07748">
    <property type="entry name" value="Glyco_hydro_38C"/>
    <property type="match status" value="1"/>
</dbReference>
<organism evidence="7 8">
    <name type="scientific">Coprobacter tertius</name>
    <dbReference type="NCBI Taxonomy" id="2944915"/>
    <lineage>
        <taxon>Bacteria</taxon>
        <taxon>Pseudomonadati</taxon>
        <taxon>Bacteroidota</taxon>
        <taxon>Bacteroidia</taxon>
        <taxon>Bacteroidales</taxon>
        <taxon>Barnesiellaceae</taxon>
        <taxon>Coprobacter</taxon>
    </lineage>
</organism>
<dbReference type="Gene3D" id="3.20.110.10">
    <property type="entry name" value="Glycoside hydrolase 38, N terminal domain"/>
    <property type="match status" value="1"/>
</dbReference>
<keyword evidence="5" id="KW-0732">Signal</keyword>
<dbReference type="SUPFAM" id="SSF88713">
    <property type="entry name" value="Glycoside hydrolase/deacetylase"/>
    <property type="match status" value="1"/>
</dbReference>
<name>A0ABT1MM09_9BACT</name>
<dbReference type="InterPro" id="IPR011013">
    <property type="entry name" value="Gal_mutarotase_sf_dom"/>
</dbReference>
<dbReference type="SMART" id="SM00872">
    <property type="entry name" value="Alpha-mann_mid"/>
    <property type="match status" value="1"/>
</dbReference>
<gene>
    <name evidence="7" type="ORF">NMU02_09400</name>
</gene>
<evidence type="ECO:0000256" key="5">
    <source>
        <dbReference type="SAM" id="SignalP"/>
    </source>
</evidence>
<dbReference type="Proteomes" id="UP001205603">
    <property type="component" value="Unassembled WGS sequence"/>
</dbReference>
<proteinExistence type="inferred from homology"/>
<dbReference type="InterPro" id="IPR000602">
    <property type="entry name" value="Glyco_hydro_38_N"/>
</dbReference>
<feature type="chain" id="PRO_5045840174" evidence="5">
    <location>
        <begin position="20"/>
        <end position="1053"/>
    </location>
</feature>
<dbReference type="CDD" id="cd10789">
    <property type="entry name" value="GH38N_AMII_ER_cytosolic"/>
    <property type="match status" value="1"/>
</dbReference>
<dbReference type="Pfam" id="PF09261">
    <property type="entry name" value="Alpha-mann_mid"/>
    <property type="match status" value="1"/>
</dbReference>
<evidence type="ECO:0000313" key="8">
    <source>
        <dbReference type="Proteomes" id="UP001205603"/>
    </source>
</evidence>
<dbReference type="EMBL" id="JANDHW010000008">
    <property type="protein sequence ID" value="MCP9612306.1"/>
    <property type="molecule type" value="Genomic_DNA"/>
</dbReference>
<comment type="similarity">
    <text evidence="1">Belongs to the glycosyl hydrolase 38 family.</text>
</comment>
<dbReference type="PANTHER" id="PTHR46017">
    <property type="entry name" value="ALPHA-MANNOSIDASE 2C1"/>
    <property type="match status" value="1"/>
</dbReference>
<dbReference type="InterPro" id="IPR028995">
    <property type="entry name" value="Glyco_hydro_57/38_cen_sf"/>
</dbReference>
<evidence type="ECO:0000256" key="1">
    <source>
        <dbReference type="ARBA" id="ARBA00009792"/>
    </source>
</evidence>
<keyword evidence="2" id="KW-0479">Metal-binding</keyword>
<dbReference type="InterPro" id="IPR041147">
    <property type="entry name" value="GH38_C"/>
</dbReference>